<evidence type="ECO:0000313" key="2">
    <source>
        <dbReference type="Proteomes" id="UP000176939"/>
    </source>
</evidence>
<organism evidence="1 2">
    <name type="scientific">Candidatus Woesebacteria bacterium RBG_13_36_22</name>
    <dbReference type="NCBI Taxonomy" id="1802478"/>
    <lineage>
        <taxon>Bacteria</taxon>
        <taxon>Candidatus Woeseibacteriota</taxon>
    </lineage>
</organism>
<sequence>MKLIAIIENYLFKNMGTVKVGSVEIVRSGQPGRIRRWIIYKLTKFRNIINLADSPVKDEQDPDEREWARKKGIGYYSFTWGAGGPTGPTNYDEVDQAVTLLSTLKSSIWVHCEGGKDRTGGLIGIFQARQGCTWQEISKDWDPWYGEPAYGWLQAIQLEIDYRWLNILY</sequence>
<dbReference type="EMBL" id="MGFQ01000024">
    <property type="protein sequence ID" value="OGM09187.1"/>
    <property type="molecule type" value="Genomic_DNA"/>
</dbReference>
<comment type="caution">
    <text evidence="1">The sequence shown here is derived from an EMBL/GenBank/DDBJ whole genome shotgun (WGS) entry which is preliminary data.</text>
</comment>
<dbReference type="InterPro" id="IPR029021">
    <property type="entry name" value="Prot-tyrosine_phosphatase-like"/>
</dbReference>
<evidence type="ECO:0008006" key="3">
    <source>
        <dbReference type="Google" id="ProtNLM"/>
    </source>
</evidence>
<dbReference type="AlphaFoldDB" id="A0A1F7X2H7"/>
<accession>A0A1F7X2H7</accession>
<dbReference type="PROSITE" id="PS00383">
    <property type="entry name" value="TYR_PHOSPHATASE_1"/>
    <property type="match status" value="1"/>
</dbReference>
<dbReference type="SUPFAM" id="SSF52799">
    <property type="entry name" value="(Phosphotyrosine protein) phosphatases II"/>
    <property type="match status" value="1"/>
</dbReference>
<dbReference type="GO" id="GO:0004721">
    <property type="term" value="F:phosphoprotein phosphatase activity"/>
    <property type="evidence" value="ECO:0007669"/>
    <property type="project" value="InterPro"/>
</dbReference>
<dbReference type="InterPro" id="IPR026893">
    <property type="entry name" value="Tyr/Ser_Pase_IphP-type"/>
</dbReference>
<name>A0A1F7X2H7_9BACT</name>
<dbReference type="Gene3D" id="3.90.190.10">
    <property type="entry name" value="Protein tyrosine phosphatase superfamily"/>
    <property type="match status" value="1"/>
</dbReference>
<dbReference type="Proteomes" id="UP000176939">
    <property type="component" value="Unassembled WGS sequence"/>
</dbReference>
<protein>
    <recommendedName>
        <fullName evidence="3">Tyrosine specific protein phosphatases domain-containing protein</fullName>
    </recommendedName>
</protein>
<dbReference type="Pfam" id="PF13350">
    <property type="entry name" value="Y_phosphatase3"/>
    <property type="match status" value="1"/>
</dbReference>
<dbReference type="InterPro" id="IPR016130">
    <property type="entry name" value="Tyr_Pase_AS"/>
</dbReference>
<gene>
    <name evidence="1" type="ORF">A2Z67_04575</name>
</gene>
<proteinExistence type="predicted"/>
<reference evidence="1 2" key="1">
    <citation type="journal article" date="2016" name="Nat. Commun.">
        <title>Thousands of microbial genomes shed light on interconnected biogeochemical processes in an aquifer system.</title>
        <authorList>
            <person name="Anantharaman K."/>
            <person name="Brown C.T."/>
            <person name="Hug L.A."/>
            <person name="Sharon I."/>
            <person name="Castelle C.J."/>
            <person name="Probst A.J."/>
            <person name="Thomas B.C."/>
            <person name="Singh A."/>
            <person name="Wilkins M.J."/>
            <person name="Karaoz U."/>
            <person name="Brodie E.L."/>
            <person name="Williams K.H."/>
            <person name="Hubbard S.S."/>
            <person name="Banfield J.F."/>
        </authorList>
    </citation>
    <scope>NUCLEOTIDE SEQUENCE [LARGE SCALE GENOMIC DNA]</scope>
</reference>
<evidence type="ECO:0000313" key="1">
    <source>
        <dbReference type="EMBL" id="OGM09187.1"/>
    </source>
</evidence>